<reference evidence="2 3" key="1">
    <citation type="journal article" date="2021" name="Hortic Res">
        <title>The domestication of Cucurbita argyrosperma as revealed by the genome of its wild relative.</title>
        <authorList>
            <person name="Barrera-Redondo J."/>
            <person name="Sanchez-de la Vega G."/>
            <person name="Aguirre-Liguori J.A."/>
            <person name="Castellanos-Morales G."/>
            <person name="Gutierrez-Guerrero Y.T."/>
            <person name="Aguirre-Dugua X."/>
            <person name="Aguirre-Planter E."/>
            <person name="Tenaillon M.I."/>
            <person name="Lira-Saade R."/>
            <person name="Eguiarte L.E."/>
        </authorList>
    </citation>
    <scope>NUCLEOTIDE SEQUENCE [LARGE SCALE GENOMIC DNA]</scope>
    <source>
        <strain evidence="2">JBR-2021</strain>
    </source>
</reference>
<keyword evidence="1" id="KW-0812">Transmembrane</keyword>
<feature type="transmembrane region" description="Helical" evidence="1">
    <location>
        <begin position="12"/>
        <end position="30"/>
    </location>
</feature>
<accession>A0AAV6M192</accession>
<proteinExistence type="predicted"/>
<keyword evidence="1" id="KW-1133">Transmembrane helix</keyword>
<name>A0AAV6M192_9ROSI</name>
<evidence type="ECO:0000313" key="3">
    <source>
        <dbReference type="Proteomes" id="UP000685013"/>
    </source>
</evidence>
<keyword evidence="1" id="KW-0472">Membrane</keyword>
<evidence type="ECO:0000313" key="2">
    <source>
        <dbReference type="EMBL" id="KAG6573686.1"/>
    </source>
</evidence>
<feature type="non-terminal residue" evidence="2">
    <location>
        <position position="1"/>
    </location>
</feature>
<evidence type="ECO:0008006" key="4">
    <source>
        <dbReference type="Google" id="ProtNLM"/>
    </source>
</evidence>
<evidence type="ECO:0000256" key="1">
    <source>
        <dbReference type="SAM" id="Phobius"/>
    </source>
</evidence>
<organism evidence="2 3">
    <name type="scientific">Cucurbita argyrosperma subsp. sororia</name>
    <dbReference type="NCBI Taxonomy" id="37648"/>
    <lineage>
        <taxon>Eukaryota</taxon>
        <taxon>Viridiplantae</taxon>
        <taxon>Streptophyta</taxon>
        <taxon>Embryophyta</taxon>
        <taxon>Tracheophyta</taxon>
        <taxon>Spermatophyta</taxon>
        <taxon>Magnoliopsida</taxon>
        <taxon>eudicotyledons</taxon>
        <taxon>Gunneridae</taxon>
        <taxon>Pentapetalae</taxon>
        <taxon>rosids</taxon>
        <taxon>fabids</taxon>
        <taxon>Cucurbitales</taxon>
        <taxon>Cucurbitaceae</taxon>
        <taxon>Cucurbiteae</taxon>
        <taxon>Cucurbita</taxon>
    </lineage>
</organism>
<sequence length="86" mass="9619">MAQLTGNFGFDLDLMVVGAASCLTLMALLLECHAMLCEKFQGWSDSAHCSCVRQLSIEHRLRTPLRCSISVFIDLKSCSFDHQPNR</sequence>
<gene>
    <name evidence="2" type="ORF">SDJN03_27573</name>
</gene>
<dbReference type="Proteomes" id="UP000685013">
    <property type="component" value="Chromosome 18"/>
</dbReference>
<comment type="caution">
    <text evidence="2">The sequence shown here is derived from an EMBL/GenBank/DDBJ whole genome shotgun (WGS) entry which is preliminary data.</text>
</comment>
<keyword evidence="3" id="KW-1185">Reference proteome</keyword>
<protein>
    <recommendedName>
        <fullName evidence="4">Secreted protein</fullName>
    </recommendedName>
</protein>
<dbReference type="AlphaFoldDB" id="A0AAV6M192"/>
<dbReference type="EMBL" id="JAGKQH010000018">
    <property type="protein sequence ID" value="KAG6573686.1"/>
    <property type="molecule type" value="Genomic_DNA"/>
</dbReference>